<keyword evidence="1" id="KW-1133">Transmembrane helix</keyword>
<gene>
    <name evidence="2" type="ORF">GCM10009613_49920</name>
</gene>
<evidence type="ECO:0000313" key="2">
    <source>
        <dbReference type="EMBL" id="GAA1397360.1"/>
    </source>
</evidence>
<reference evidence="3" key="1">
    <citation type="journal article" date="2019" name="Int. J. Syst. Evol. Microbiol.">
        <title>The Global Catalogue of Microorganisms (GCM) 10K type strain sequencing project: providing services to taxonomists for standard genome sequencing and annotation.</title>
        <authorList>
            <consortium name="The Broad Institute Genomics Platform"/>
            <consortium name="The Broad Institute Genome Sequencing Center for Infectious Disease"/>
            <person name="Wu L."/>
            <person name="Ma J."/>
        </authorList>
    </citation>
    <scope>NUCLEOTIDE SEQUENCE [LARGE SCALE GENOMIC DNA]</scope>
    <source>
        <strain evidence="3">JCM 11896</strain>
    </source>
</reference>
<evidence type="ECO:0000256" key="1">
    <source>
        <dbReference type="SAM" id="Phobius"/>
    </source>
</evidence>
<feature type="transmembrane region" description="Helical" evidence="1">
    <location>
        <begin position="146"/>
        <end position="167"/>
    </location>
</feature>
<dbReference type="Pfam" id="PF06779">
    <property type="entry name" value="MFS_4"/>
    <property type="match status" value="1"/>
</dbReference>
<dbReference type="PANTHER" id="PTHR23537">
    <property type="match status" value="1"/>
</dbReference>
<proteinExistence type="predicted"/>
<dbReference type="EMBL" id="BAAAJK010000034">
    <property type="protein sequence ID" value="GAA1397360.1"/>
    <property type="molecule type" value="Genomic_DNA"/>
</dbReference>
<feature type="transmembrane region" description="Helical" evidence="1">
    <location>
        <begin position="173"/>
        <end position="193"/>
    </location>
</feature>
<dbReference type="InterPro" id="IPR036259">
    <property type="entry name" value="MFS_trans_sf"/>
</dbReference>
<organism evidence="2 3">
    <name type="scientific">Pseudonocardia kongjuensis</name>
    <dbReference type="NCBI Taxonomy" id="102227"/>
    <lineage>
        <taxon>Bacteria</taxon>
        <taxon>Bacillati</taxon>
        <taxon>Actinomycetota</taxon>
        <taxon>Actinomycetes</taxon>
        <taxon>Pseudonocardiales</taxon>
        <taxon>Pseudonocardiaceae</taxon>
        <taxon>Pseudonocardia</taxon>
    </lineage>
</organism>
<feature type="transmembrane region" description="Helical" evidence="1">
    <location>
        <begin position="363"/>
        <end position="381"/>
    </location>
</feature>
<keyword evidence="1" id="KW-0472">Membrane</keyword>
<feature type="transmembrane region" description="Helical" evidence="1">
    <location>
        <begin position="303"/>
        <end position="326"/>
    </location>
</feature>
<feature type="transmembrane region" description="Helical" evidence="1">
    <location>
        <begin position="246"/>
        <end position="268"/>
    </location>
</feature>
<feature type="transmembrane region" description="Helical" evidence="1">
    <location>
        <begin position="17"/>
        <end position="36"/>
    </location>
</feature>
<feature type="transmembrane region" description="Helical" evidence="1">
    <location>
        <begin position="214"/>
        <end position="234"/>
    </location>
</feature>
<feature type="transmembrane region" description="Helical" evidence="1">
    <location>
        <begin position="275"/>
        <end position="297"/>
    </location>
</feature>
<protein>
    <submittedName>
        <fullName evidence="2">YbfB/YjiJ family MFS transporter</fullName>
    </submittedName>
</protein>
<evidence type="ECO:0000313" key="3">
    <source>
        <dbReference type="Proteomes" id="UP001501414"/>
    </source>
</evidence>
<dbReference type="InterPro" id="IPR010645">
    <property type="entry name" value="MFS_4"/>
</dbReference>
<dbReference type="SUPFAM" id="SSF103473">
    <property type="entry name" value="MFS general substrate transporter"/>
    <property type="match status" value="1"/>
</dbReference>
<comment type="caution">
    <text evidence="2">The sequence shown here is derived from an EMBL/GenBank/DDBJ whole genome shotgun (WGS) entry which is preliminary data.</text>
</comment>
<feature type="transmembrane region" description="Helical" evidence="1">
    <location>
        <begin position="56"/>
        <end position="76"/>
    </location>
</feature>
<feature type="transmembrane region" description="Helical" evidence="1">
    <location>
        <begin position="111"/>
        <end position="134"/>
    </location>
</feature>
<accession>A0ABP4IS07</accession>
<dbReference type="Proteomes" id="UP001501414">
    <property type="component" value="Unassembled WGS sequence"/>
</dbReference>
<dbReference type="Gene3D" id="1.20.1250.20">
    <property type="entry name" value="MFS general substrate transporter like domains"/>
    <property type="match status" value="1"/>
</dbReference>
<name>A0ABP4IS07_9PSEU</name>
<feature type="transmembrane region" description="Helical" evidence="1">
    <location>
        <begin position="88"/>
        <end position="105"/>
    </location>
</feature>
<sequence>MDIGDCRSPALRDTPRSWWPVAVVGAAVIAVCYGFARYAYGLFVPRFGETFDLDPVVVGALSAVSTVGYVVGLLVAPAGAARSARATTLVAGCSATIGLAAMAVAPDVVLFGAGILAAGAGAGLVSPGVAQLVVETVRRGARTRAQTWANTGTGAGLALTAFTPLLPLGWRPIWLGFAVVAAVVTAAAAWSLPRATTGGTATGLPDDGTRPRPALLLPLLLNAVLLGAVSAPYWTFSTSRVGEVGLSTAVATWSWCAIGLVGLAAGIAGRVVERYGLRATGLAIWTAWSAGIALLALAEPGPAGAVVSAGVFGAGFMALTGLCILWGAHLFPAAPSRGVTWAFLAMGVGQTAGSSLAGATAGMLGLGPTFALTGLLGLAAWMQLHHRFAPPALTGADQPAPAAG</sequence>
<keyword evidence="3" id="KW-1185">Reference proteome</keyword>
<dbReference type="RefSeq" id="WP_344026693.1">
    <property type="nucleotide sequence ID" value="NZ_BAAAJK010000034.1"/>
</dbReference>
<keyword evidence="1" id="KW-0812">Transmembrane</keyword>
<feature type="transmembrane region" description="Helical" evidence="1">
    <location>
        <begin position="338"/>
        <end position="357"/>
    </location>
</feature>
<dbReference type="PANTHER" id="PTHR23537:SF1">
    <property type="entry name" value="SUGAR TRANSPORTER"/>
    <property type="match status" value="1"/>
</dbReference>